<dbReference type="InterPro" id="IPR036388">
    <property type="entry name" value="WH-like_DNA-bd_sf"/>
</dbReference>
<evidence type="ECO:0000313" key="6">
    <source>
        <dbReference type="EMBL" id="MVA98362.1"/>
    </source>
</evidence>
<dbReference type="Pfam" id="PF00126">
    <property type="entry name" value="HTH_1"/>
    <property type="match status" value="1"/>
</dbReference>
<proteinExistence type="inferred from homology"/>
<name>A0A844QG75_9HYPH</name>
<reference evidence="6 7" key="1">
    <citation type="submission" date="2019-12" db="EMBL/GenBank/DDBJ databases">
        <title>Nitratireductor arenosus sp. nov., Isolated from sea sand, Jeju island, South Korea.</title>
        <authorList>
            <person name="Kim W."/>
        </authorList>
    </citation>
    <scope>NUCLEOTIDE SEQUENCE [LARGE SCALE GENOMIC DNA]</scope>
    <source>
        <strain evidence="6 7">CAU 1489</strain>
    </source>
</reference>
<dbReference type="Pfam" id="PF03466">
    <property type="entry name" value="LysR_substrate"/>
    <property type="match status" value="1"/>
</dbReference>
<keyword evidence="7" id="KW-1185">Reference proteome</keyword>
<dbReference type="GO" id="GO:0003700">
    <property type="term" value="F:DNA-binding transcription factor activity"/>
    <property type="evidence" value="ECO:0007669"/>
    <property type="project" value="InterPro"/>
</dbReference>
<accession>A0A844QG75</accession>
<dbReference type="SUPFAM" id="SSF46785">
    <property type="entry name" value="Winged helix' DNA-binding domain"/>
    <property type="match status" value="1"/>
</dbReference>
<dbReference type="EMBL" id="WPHG01000003">
    <property type="protein sequence ID" value="MVA98362.1"/>
    <property type="molecule type" value="Genomic_DNA"/>
</dbReference>
<dbReference type="InterPro" id="IPR058163">
    <property type="entry name" value="LysR-type_TF_proteobact-type"/>
</dbReference>
<dbReference type="PROSITE" id="PS50931">
    <property type="entry name" value="HTH_LYSR"/>
    <property type="match status" value="1"/>
</dbReference>
<gene>
    <name evidence="6" type="ORF">GN330_14020</name>
</gene>
<evidence type="ECO:0000259" key="5">
    <source>
        <dbReference type="PROSITE" id="PS50931"/>
    </source>
</evidence>
<dbReference type="AlphaFoldDB" id="A0A844QG75"/>
<dbReference type="InterPro" id="IPR036390">
    <property type="entry name" value="WH_DNA-bd_sf"/>
</dbReference>
<feature type="domain" description="HTH lysR-type" evidence="5">
    <location>
        <begin position="6"/>
        <end position="63"/>
    </location>
</feature>
<dbReference type="InterPro" id="IPR005119">
    <property type="entry name" value="LysR_subst-bd"/>
</dbReference>
<comment type="similarity">
    <text evidence="1">Belongs to the LysR transcriptional regulatory family.</text>
</comment>
<dbReference type="RefSeq" id="WP_156713308.1">
    <property type="nucleotide sequence ID" value="NZ_WPHG01000003.1"/>
</dbReference>
<evidence type="ECO:0000256" key="1">
    <source>
        <dbReference type="ARBA" id="ARBA00009437"/>
    </source>
</evidence>
<comment type="caution">
    <text evidence="6">The sequence shown here is derived from an EMBL/GenBank/DDBJ whole genome shotgun (WGS) entry which is preliminary data.</text>
</comment>
<dbReference type="SUPFAM" id="SSF53850">
    <property type="entry name" value="Periplasmic binding protein-like II"/>
    <property type="match status" value="1"/>
</dbReference>
<evidence type="ECO:0000256" key="3">
    <source>
        <dbReference type="ARBA" id="ARBA00023125"/>
    </source>
</evidence>
<dbReference type="GO" id="GO:0006351">
    <property type="term" value="P:DNA-templated transcription"/>
    <property type="evidence" value="ECO:0007669"/>
    <property type="project" value="TreeGrafter"/>
</dbReference>
<dbReference type="GO" id="GO:0043565">
    <property type="term" value="F:sequence-specific DNA binding"/>
    <property type="evidence" value="ECO:0007669"/>
    <property type="project" value="TreeGrafter"/>
</dbReference>
<dbReference type="Gene3D" id="1.10.10.10">
    <property type="entry name" value="Winged helix-like DNA-binding domain superfamily/Winged helix DNA-binding domain"/>
    <property type="match status" value="1"/>
</dbReference>
<dbReference type="PANTHER" id="PTHR30537:SF26">
    <property type="entry name" value="GLYCINE CLEAVAGE SYSTEM TRANSCRIPTIONAL ACTIVATOR"/>
    <property type="match status" value="1"/>
</dbReference>
<evidence type="ECO:0000256" key="2">
    <source>
        <dbReference type="ARBA" id="ARBA00023015"/>
    </source>
</evidence>
<keyword evidence="4" id="KW-0804">Transcription</keyword>
<sequence>MNRHTTNMRALEIFEAVSRHESIHRAAAELGVTQSAVSHQLRKLTETVGEKVVVRSGRGIMVTPAGRRLAAKLQVAFTQIERSLAEVVGSHRDVLRLAICSSFAPGWLIGRLGSFYAAHPDIDLQLRMYAQDPELTDTVADAFVTTFPKELGFWAMQLQAENLIAVAPAPENRFAPQSLPLITTTLDPLRLGGDWIAWSKIAGVALNDIHTGRWLQTSHYLLALEMAKNGHGMALVPDFLAERDIAAGLLRALSPARLPTDEDYYLCIKASRRDETALRAFEAWFRRQVVDQDE</sequence>
<evidence type="ECO:0000313" key="7">
    <source>
        <dbReference type="Proteomes" id="UP000463224"/>
    </source>
</evidence>
<keyword evidence="2" id="KW-0805">Transcription regulation</keyword>
<evidence type="ECO:0000256" key="4">
    <source>
        <dbReference type="ARBA" id="ARBA00023163"/>
    </source>
</evidence>
<dbReference type="Gene3D" id="3.40.190.10">
    <property type="entry name" value="Periplasmic binding protein-like II"/>
    <property type="match status" value="2"/>
</dbReference>
<dbReference type="PANTHER" id="PTHR30537">
    <property type="entry name" value="HTH-TYPE TRANSCRIPTIONAL REGULATOR"/>
    <property type="match status" value="1"/>
</dbReference>
<organism evidence="6 7">
    <name type="scientific">Nitratireductor arenosus</name>
    <dbReference type="NCBI Taxonomy" id="2682096"/>
    <lineage>
        <taxon>Bacteria</taxon>
        <taxon>Pseudomonadati</taxon>
        <taxon>Pseudomonadota</taxon>
        <taxon>Alphaproteobacteria</taxon>
        <taxon>Hyphomicrobiales</taxon>
        <taxon>Phyllobacteriaceae</taxon>
        <taxon>Nitratireductor</taxon>
    </lineage>
</organism>
<protein>
    <submittedName>
        <fullName evidence="6">LysR family transcriptional regulator</fullName>
    </submittedName>
</protein>
<dbReference type="Proteomes" id="UP000463224">
    <property type="component" value="Unassembled WGS sequence"/>
</dbReference>
<dbReference type="InterPro" id="IPR000847">
    <property type="entry name" value="LysR_HTH_N"/>
</dbReference>
<keyword evidence="3" id="KW-0238">DNA-binding</keyword>